<dbReference type="RefSeq" id="WP_274959238.1">
    <property type="nucleotide sequence ID" value="NZ_DYWQ01000096.1"/>
</dbReference>
<feature type="region of interest" description="Disordered" evidence="1">
    <location>
        <begin position="45"/>
        <end position="147"/>
    </location>
</feature>
<comment type="caution">
    <text evidence="5">The sequence shown here is derived from an EMBL/GenBank/DDBJ whole genome shotgun (WGS) entry which is preliminary data.</text>
</comment>
<evidence type="ECO:0000259" key="4">
    <source>
        <dbReference type="Pfam" id="PF19789"/>
    </source>
</evidence>
<keyword evidence="2" id="KW-0812">Transmembrane</keyword>
<evidence type="ECO:0000256" key="1">
    <source>
        <dbReference type="SAM" id="MobiDB-lite"/>
    </source>
</evidence>
<feature type="compositionally biased region" description="Polar residues" evidence="1">
    <location>
        <begin position="70"/>
        <end position="85"/>
    </location>
</feature>
<dbReference type="Pfam" id="PF13240">
    <property type="entry name" value="Zn_Ribbon_1"/>
    <property type="match status" value="1"/>
</dbReference>
<dbReference type="AlphaFoldDB" id="A0A921GHV9"/>
<feature type="compositionally biased region" description="Acidic residues" evidence="1">
    <location>
        <begin position="299"/>
        <end position="309"/>
    </location>
</feature>
<dbReference type="InterPro" id="IPR026870">
    <property type="entry name" value="Zinc_ribbon_dom"/>
</dbReference>
<reference evidence="5" key="2">
    <citation type="submission" date="2021-09" db="EMBL/GenBank/DDBJ databases">
        <authorList>
            <person name="Gilroy R."/>
        </authorList>
    </citation>
    <scope>NUCLEOTIDE SEQUENCE</scope>
    <source>
        <strain evidence="5">CHK124-7917</strain>
    </source>
</reference>
<reference evidence="5" key="1">
    <citation type="journal article" date="2021" name="PeerJ">
        <title>Extensive microbial diversity within the chicken gut microbiome revealed by metagenomics and culture.</title>
        <authorList>
            <person name="Gilroy R."/>
            <person name="Ravi A."/>
            <person name="Getino M."/>
            <person name="Pursley I."/>
            <person name="Horton D.L."/>
            <person name="Alikhan N.F."/>
            <person name="Baker D."/>
            <person name="Gharbi K."/>
            <person name="Hall N."/>
            <person name="Watson M."/>
            <person name="Adriaenssens E.M."/>
            <person name="Foster-Nyarko E."/>
            <person name="Jarju S."/>
            <person name="Secka A."/>
            <person name="Antonio M."/>
            <person name="Oren A."/>
            <person name="Chaudhuri R.R."/>
            <person name="La Ragione R."/>
            <person name="Hildebrand F."/>
            <person name="Pallen M.J."/>
        </authorList>
    </citation>
    <scope>NUCLEOTIDE SEQUENCE</scope>
    <source>
        <strain evidence="5">CHK124-7917</strain>
    </source>
</reference>
<organism evidence="5 6">
    <name type="scientific">Thermophilibacter provencensis</name>
    <dbReference type="NCBI Taxonomy" id="1852386"/>
    <lineage>
        <taxon>Bacteria</taxon>
        <taxon>Bacillati</taxon>
        <taxon>Actinomycetota</taxon>
        <taxon>Coriobacteriia</taxon>
        <taxon>Coriobacteriales</taxon>
        <taxon>Atopobiaceae</taxon>
        <taxon>Thermophilibacter</taxon>
    </lineage>
</organism>
<dbReference type="Pfam" id="PF19789">
    <property type="entry name" value="DUF6273"/>
    <property type="match status" value="1"/>
</dbReference>
<evidence type="ECO:0000313" key="5">
    <source>
        <dbReference type="EMBL" id="HJF45478.1"/>
    </source>
</evidence>
<evidence type="ECO:0000313" key="6">
    <source>
        <dbReference type="Proteomes" id="UP000697330"/>
    </source>
</evidence>
<feature type="compositionally biased region" description="Polar residues" evidence="1">
    <location>
        <begin position="183"/>
        <end position="196"/>
    </location>
</feature>
<feature type="compositionally biased region" description="Low complexity" evidence="1">
    <location>
        <begin position="108"/>
        <end position="144"/>
    </location>
</feature>
<sequence>MKCKKCGEELPEKARFCPGCGAPVEEVPAPKKLEEPLDPMAAGAVPLVPVAPPPRAVRVTPRIPRPYVPHSSQSASRRSPYTHYNASYDALRPEESAAARRALRERAAASAPVPQEPPAQEQEVADAPKTMGAPEAAPAAANDAPDAEKTVDFAMPSSEGPAASELEPELQQELRDLPDLDGASTTEADDTSSIQFRPTVDSVPDFEPAPAGDGDAHASSFPTEAFGRVRGGAARVGDRMRSFQPDRRVVLGVCAAIAALLVGGVCYAVATSWLGPFAPEDEPAPPVEQPSTEPVETLEPQEEQEEEPVSEGAPEVRSALADYSWEELSQISALIAAADSDEAGIEIAAQYNLCDASGRLNLENTKTLELSSGTSVPVTIAGFRQDAKSDGSGMAGISFVARGSVGTQPLNASGESVPWEETTLRSWLDQTLMGELPEELASAIVPVDKVTNNPAGSGGGQSTTSESVWIPSCAELSGDVAAQTTNSDYTGYLMEGGQYDVFADAGVTWNDGFDYLRLESSEDWWLRTPEPSSGEYYMTVTPEGSPHYYRNPARELAIVVGFCL</sequence>
<name>A0A921GHV9_9ACTN</name>
<feature type="region of interest" description="Disordered" evidence="1">
    <location>
        <begin position="279"/>
        <end position="315"/>
    </location>
</feature>
<accession>A0A921GHV9</accession>
<feature type="compositionally biased region" description="Basic and acidic residues" evidence="1">
    <location>
        <begin position="91"/>
        <end position="107"/>
    </location>
</feature>
<dbReference type="EMBL" id="DYWQ01000096">
    <property type="protein sequence ID" value="HJF45478.1"/>
    <property type="molecule type" value="Genomic_DNA"/>
</dbReference>
<keyword evidence="2" id="KW-0472">Membrane</keyword>
<gene>
    <name evidence="5" type="ORF">K8U72_06825</name>
</gene>
<feature type="transmembrane region" description="Helical" evidence="2">
    <location>
        <begin position="249"/>
        <end position="270"/>
    </location>
</feature>
<feature type="domain" description="Zinc-ribbon" evidence="3">
    <location>
        <begin position="2"/>
        <end position="24"/>
    </location>
</feature>
<feature type="region of interest" description="Disordered" evidence="1">
    <location>
        <begin position="180"/>
        <end position="222"/>
    </location>
</feature>
<dbReference type="InterPro" id="IPR046240">
    <property type="entry name" value="DUF6273"/>
</dbReference>
<evidence type="ECO:0000256" key="2">
    <source>
        <dbReference type="SAM" id="Phobius"/>
    </source>
</evidence>
<dbReference type="Proteomes" id="UP000697330">
    <property type="component" value="Unassembled WGS sequence"/>
</dbReference>
<proteinExistence type="predicted"/>
<keyword evidence="2" id="KW-1133">Transmembrane helix</keyword>
<protein>
    <submittedName>
        <fullName evidence="5">Zinc ribbon domain-containing protein</fullName>
    </submittedName>
</protein>
<evidence type="ECO:0000259" key="3">
    <source>
        <dbReference type="Pfam" id="PF13240"/>
    </source>
</evidence>
<feature type="domain" description="DUF6273" evidence="4">
    <location>
        <begin position="413"/>
        <end position="544"/>
    </location>
</feature>